<accession>A0A6C0F5V6</accession>
<feature type="region of interest" description="Disordered" evidence="1">
    <location>
        <begin position="142"/>
        <end position="174"/>
    </location>
</feature>
<protein>
    <submittedName>
        <fullName evidence="2">Uncharacterized protein</fullName>
    </submittedName>
</protein>
<organism evidence="2">
    <name type="scientific">viral metagenome</name>
    <dbReference type="NCBI Taxonomy" id="1070528"/>
    <lineage>
        <taxon>unclassified sequences</taxon>
        <taxon>metagenomes</taxon>
        <taxon>organismal metagenomes</taxon>
    </lineage>
</organism>
<dbReference type="EMBL" id="MN738746">
    <property type="protein sequence ID" value="QHT36562.1"/>
    <property type="molecule type" value="Genomic_DNA"/>
</dbReference>
<name>A0A6C0F5V6_9ZZZZ</name>
<dbReference type="AlphaFoldDB" id="A0A6C0F5V6"/>
<sequence length="239" mass="27632">MVRGLLSKHIDDGIINIKKKNGGADKKLSPLSKNYSNYLNKNNKRRSNTRDKVKIDDIKINIIKKENPAVVKKKVEAKVEKPTVVKKKVEAKVEKPTVVKKKVEKPTVVKKKVEKPTPTVITKNKVSKPDAKEGPIAIKKRNSKRSNRRISKKSKKRSSKRRKTLHKKHTKSRRISFRCYPQKDNVNIDKMLKKVEKMSDENIKKELLKNGIEIKTNNNKLLKDMYMFSNMGGIRINKE</sequence>
<reference evidence="2" key="1">
    <citation type="journal article" date="2020" name="Nature">
        <title>Giant virus diversity and host interactions through global metagenomics.</title>
        <authorList>
            <person name="Schulz F."/>
            <person name="Roux S."/>
            <person name="Paez-Espino D."/>
            <person name="Jungbluth S."/>
            <person name="Walsh D.A."/>
            <person name="Denef V.J."/>
            <person name="McMahon K.D."/>
            <person name="Konstantinidis K.T."/>
            <person name="Eloe-Fadrosh E.A."/>
            <person name="Kyrpides N.C."/>
            <person name="Woyke T."/>
        </authorList>
    </citation>
    <scope>NUCLEOTIDE SEQUENCE</scope>
    <source>
        <strain evidence="2">GVMAG-S-ERX555931-87</strain>
    </source>
</reference>
<evidence type="ECO:0000313" key="2">
    <source>
        <dbReference type="EMBL" id="QHT36562.1"/>
    </source>
</evidence>
<evidence type="ECO:0000256" key="1">
    <source>
        <dbReference type="SAM" id="MobiDB-lite"/>
    </source>
</evidence>
<feature type="compositionally biased region" description="Low complexity" evidence="1">
    <location>
        <begin position="31"/>
        <end position="41"/>
    </location>
</feature>
<proteinExistence type="predicted"/>
<feature type="region of interest" description="Disordered" evidence="1">
    <location>
        <begin position="22"/>
        <end position="51"/>
    </location>
</feature>